<sequence length="181" mass="20583">MSCRCAGRTPRDYEMLVQSQCSLTHLCLVDVVLDNNLANIIPLMPSLQEFVLEFYEWIPDFYDPVMQSDLVTQMSAVSLVDGSHQHSMVPFLPALGIYLPTIQYTHVSVINSSFVGMVASRLRRPHDVSHLVKLDLWVMGRGWSYGLDKWDENAMNRLKDEGLELDFCLFDGDPVPDSDEL</sequence>
<protein>
    <submittedName>
        <fullName evidence="1">Uncharacterized protein</fullName>
    </submittedName>
</protein>
<evidence type="ECO:0000313" key="2">
    <source>
        <dbReference type="Proteomes" id="UP001175211"/>
    </source>
</evidence>
<keyword evidence="2" id="KW-1185">Reference proteome</keyword>
<dbReference type="RefSeq" id="XP_060326249.1">
    <property type="nucleotide sequence ID" value="XM_060474142.1"/>
</dbReference>
<name>A0AA39JUS6_ARMTA</name>
<dbReference type="AlphaFoldDB" id="A0AA39JUS6"/>
<dbReference type="Proteomes" id="UP001175211">
    <property type="component" value="Unassembled WGS sequence"/>
</dbReference>
<organism evidence="1 2">
    <name type="scientific">Armillaria tabescens</name>
    <name type="common">Ringless honey mushroom</name>
    <name type="synonym">Agaricus tabescens</name>
    <dbReference type="NCBI Taxonomy" id="1929756"/>
    <lineage>
        <taxon>Eukaryota</taxon>
        <taxon>Fungi</taxon>
        <taxon>Dikarya</taxon>
        <taxon>Basidiomycota</taxon>
        <taxon>Agaricomycotina</taxon>
        <taxon>Agaricomycetes</taxon>
        <taxon>Agaricomycetidae</taxon>
        <taxon>Agaricales</taxon>
        <taxon>Marasmiineae</taxon>
        <taxon>Physalacriaceae</taxon>
        <taxon>Desarmillaria</taxon>
    </lineage>
</organism>
<gene>
    <name evidence="1" type="ORF">EV420DRAFT_1567842</name>
</gene>
<reference evidence="1" key="1">
    <citation type="submission" date="2023-06" db="EMBL/GenBank/DDBJ databases">
        <authorList>
            <consortium name="Lawrence Berkeley National Laboratory"/>
            <person name="Ahrendt S."/>
            <person name="Sahu N."/>
            <person name="Indic B."/>
            <person name="Wong-Bajracharya J."/>
            <person name="Merenyi Z."/>
            <person name="Ke H.-M."/>
            <person name="Monk M."/>
            <person name="Kocsube S."/>
            <person name="Drula E."/>
            <person name="Lipzen A."/>
            <person name="Balint B."/>
            <person name="Henrissat B."/>
            <person name="Andreopoulos B."/>
            <person name="Martin F.M."/>
            <person name="Harder C.B."/>
            <person name="Rigling D."/>
            <person name="Ford K.L."/>
            <person name="Foster G.D."/>
            <person name="Pangilinan J."/>
            <person name="Papanicolaou A."/>
            <person name="Barry K."/>
            <person name="LaButti K."/>
            <person name="Viragh M."/>
            <person name="Koriabine M."/>
            <person name="Yan M."/>
            <person name="Riley R."/>
            <person name="Champramary S."/>
            <person name="Plett K.L."/>
            <person name="Tsai I.J."/>
            <person name="Slot J."/>
            <person name="Sipos G."/>
            <person name="Plett J."/>
            <person name="Nagy L.G."/>
            <person name="Grigoriev I.V."/>
        </authorList>
    </citation>
    <scope>NUCLEOTIDE SEQUENCE</scope>
    <source>
        <strain evidence="1">CCBAS 213</strain>
    </source>
</reference>
<evidence type="ECO:0000313" key="1">
    <source>
        <dbReference type="EMBL" id="KAK0447834.1"/>
    </source>
</evidence>
<dbReference type="EMBL" id="JAUEPS010000043">
    <property type="protein sequence ID" value="KAK0447834.1"/>
    <property type="molecule type" value="Genomic_DNA"/>
</dbReference>
<accession>A0AA39JUS6</accession>
<comment type="caution">
    <text evidence="1">The sequence shown here is derived from an EMBL/GenBank/DDBJ whole genome shotgun (WGS) entry which is preliminary data.</text>
</comment>
<dbReference type="GeneID" id="85357690"/>
<proteinExistence type="predicted"/>